<feature type="region of interest" description="Disordered" evidence="9">
    <location>
        <begin position="274"/>
        <end position="294"/>
    </location>
</feature>
<dbReference type="Pfam" id="PF07885">
    <property type="entry name" value="Ion_trans_2"/>
    <property type="match status" value="2"/>
</dbReference>
<evidence type="ECO:0000259" key="11">
    <source>
        <dbReference type="Pfam" id="PF07885"/>
    </source>
</evidence>
<evidence type="ECO:0000313" key="13">
    <source>
        <dbReference type="Proteomes" id="UP001159405"/>
    </source>
</evidence>
<keyword evidence="2 8" id="KW-0813">Transport</keyword>
<name>A0ABN8PD37_9CNID</name>
<feature type="transmembrane region" description="Helical" evidence="10">
    <location>
        <begin position="230"/>
        <end position="250"/>
    </location>
</feature>
<evidence type="ECO:0000313" key="12">
    <source>
        <dbReference type="EMBL" id="CAH3141393.1"/>
    </source>
</evidence>
<keyword evidence="3 8" id="KW-0812">Transmembrane</keyword>
<protein>
    <recommendedName>
        <fullName evidence="11">Potassium channel domain-containing protein</fullName>
    </recommendedName>
</protein>
<evidence type="ECO:0000256" key="9">
    <source>
        <dbReference type="SAM" id="MobiDB-lite"/>
    </source>
</evidence>
<dbReference type="Proteomes" id="UP001159405">
    <property type="component" value="Unassembled WGS sequence"/>
</dbReference>
<accession>A0ABN8PD37</accession>
<reference evidence="12 13" key="1">
    <citation type="submission" date="2022-05" db="EMBL/GenBank/DDBJ databases">
        <authorList>
            <consortium name="Genoscope - CEA"/>
            <person name="William W."/>
        </authorList>
    </citation>
    <scope>NUCLEOTIDE SEQUENCE [LARGE SCALE GENOMIC DNA]</scope>
</reference>
<dbReference type="EMBL" id="CALNXK010000066">
    <property type="protein sequence ID" value="CAH3141393.1"/>
    <property type="molecule type" value="Genomic_DNA"/>
</dbReference>
<dbReference type="InterPro" id="IPR013099">
    <property type="entry name" value="K_chnl_dom"/>
</dbReference>
<dbReference type="SUPFAM" id="SSF81324">
    <property type="entry name" value="Voltage-gated potassium channels"/>
    <property type="match status" value="2"/>
</dbReference>
<comment type="similarity">
    <text evidence="8">Belongs to the two pore domain potassium channel (TC 1.A.1.8) family.</text>
</comment>
<feature type="domain" description="Potassium channel" evidence="11">
    <location>
        <begin position="82"/>
        <end position="140"/>
    </location>
</feature>
<keyword evidence="13" id="KW-1185">Reference proteome</keyword>
<evidence type="ECO:0000256" key="8">
    <source>
        <dbReference type="RuleBase" id="RU003857"/>
    </source>
</evidence>
<dbReference type="Gene3D" id="1.10.287.70">
    <property type="match status" value="1"/>
</dbReference>
<comment type="subcellular location">
    <subcellularLocation>
        <location evidence="1">Membrane</location>
        <topology evidence="1">Multi-pass membrane protein</topology>
    </subcellularLocation>
</comment>
<keyword evidence="6 10" id="KW-0472">Membrane</keyword>
<comment type="caution">
    <text evidence="12">The sequence shown here is derived from an EMBL/GenBank/DDBJ whole genome shotgun (WGS) entry which is preliminary data.</text>
</comment>
<feature type="domain" description="Potassium channel" evidence="11">
    <location>
        <begin position="178"/>
        <end position="250"/>
    </location>
</feature>
<dbReference type="PANTHER" id="PTHR11003:SF345">
    <property type="entry name" value="TWIK FAMILY OF POTASSIUM CHANNELS PROTEIN 18"/>
    <property type="match status" value="1"/>
</dbReference>
<feature type="non-terminal residue" evidence="12">
    <location>
        <position position="294"/>
    </location>
</feature>
<dbReference type="InterPro" id="IPR003280">
    <property type="entry name" value="2pore_dom_K_chnl"/>
</dbReference>
<dbReference type="PRINTS" id="PR01333">
    <property type="entry name" value="2POREKCHANEL"/>
</dbReference>
<evidence type="ECO:0000256" key="5">
    <source>
        <dbReference type="ARBA" id="ARBA00023065"/>
    </source>
</evidence>
<evidence type="ECO:0000256" key="10">
    <source>
        <dbReference type="SAM" id="Phobius"/>
    </source>
</evidence>
<evidence type="ECO:0000256" key="1">
    <source>
        <dbReference type="ARBA" id="ARBA00004141"/>
    </source>
</evidence>
<feature type="transmembrane region" description="Helical" evidence="10">
    <location>
        <begin position="122"/>
        <end position="146"/>
    </location>
</feature>
<feature type="transmembrane region" description="Helical" evidence="10">
    <location>
        <begin position="167"/>
        <end position="191"/>
    </location>
</feature>
<dbReference type="PANTHER" id="PTHR11003">
    <property type="entry name" value="POTASSIUM CHANNEL, SUBFAMILY K"/>
    <property type="match status" value="1"/>
</dbReference>
<organism evidence="12 13">
    <name type="scientific">Porites lobata</name>
    <dbReference type="NCBI Taxonomy" id="104759"/>
    <lineage>
        <taxon>Eukaryota</taxon>
        <taxon>Metazoa</taxon>
        <taxon>Cnidaria</taxon>
        <taxon>Anthozoa</taxon>
        <taxon>Hexacorallia</taxon>
        <taxon>Scleractinia</taxon>
        <taxon>Fungiina</taxon>
        <taxon>Poritidae</taxon>
        <taxon>Porites</taxon>
    </lineage>
</organism>
<feature type="transmembrane region" description="Helical" evidence="10">
    <location>
        <begin position="16"/>
        <end position="37"/>
    </location>
</feature>
<evidence type="ECO:0000256" key="2">
    <source>
        <dbReference type="ARBA" id="ARBA00022448"/>
    </source>
</evidence>
<proteinExistence type="inferred from homology"/>
<keyword evidence="5 8" id="KW-0406">Ion transport</keyword>
<gene>
    <name evidence="12" type="ORF">PLOB_00041799</name>
</gene>
<keyword evidence="7 8" id="KW-0407">Ion channel</keyword>
<keyword evidence="4 10" id="KW-1133">Transmembrane helix</keyword>
<evidence type="ECO:0000256" key="7">
    <source>
        <dbReference type="ARBA" id="ARBA00023303"/>
    </source>
</evidence>
<sequence length="294" mass="33495">MCTRAKCNIRKETKVLLLRLFLSIFYMDGGGLLFMAIEQEPAKKESDNIFRKIEILKKNVTTKFNMTEGQFVELATMLQLLNCSRIPQWNYDEAVSFTMQLLTTIGYGNISPRTFTGQMVTIGYALFGIPLILLTLKSCGSGYNSLLKSLLTKFEKCIRKNTEISHLELKLLFLNFFALVTVIFIAATISIDKDGWNIWQGIYVWFITFTTVGFGDFIPTHMTTSEQPDSLLIAGLCFMSAVVDALVAWVERLNRCQQNCCRSQNNITIERDDDTSRNSISNLGFEMPNRQEED</sequence>
<evidence type="ECO:0000256" key="3">
    <source>
        <dbReference type="ARBA" id="ARBA00022692"/>
    </source>
</evidence>
<evidence type="ECO:0000256" key="4">
    <source>
        <dbReference type="ARBA" id="ARBA00022989"/>
    </source>
</evidence>
<feature type="transmembrane region" description="Helical" evidence="10">
    <location>
        <begin position="197"/>
        <end position="218"/>
    </location>
</feature>
<evidence type="ECO:0000256" key="6">
    <source>
        <dbReference type="ARBA" id="ARBA00023136"/>
    </source>
</evidence>